<dbReference type="Proteomes" id="UP000199139">
    <property type="component" value="Unassembled WGS sequence"/>
</dbReference>
<name>A0A1I6SQ48_9BACI</name>
<evidence type="ECO:0000313" key="2">
    <source>
        <dbReference type="EMBL" id="SFS79041.1"/>
    </source>
</evidence>
<dbReference type="Proteomes" id="UP000321773">
    <property type="component" value="Unassembled WGS sequence"/>
</dbReference>
<dbReference type="AlphaFoldDB" id="A0A1I6SQ48"/>
<evidence type="ECO:0000313" key="1">
    <source>
        <dbReference type="EMBL" id="GEM04161.1"/>
    </source>
</evidence>
<dbReference type="EMBL" id="BJWJ01000009">
    <property type="protein sequence ID" value="GEM04161.1"/>
    <property type="molecule type" value="Genomic_DNA"/>
</dbReference>
<reference evidence="1 4" key="2">
    <citation type="submission" date="2019-07" db="EMBL/GenBank/DDBJ databases">
        <title>Whole genome shotgun sequence of Halolactibacillus miurensis NBRC 100873.</title>
        <authorList>
            <person name="Hosoyama A."/>
            <person name="Uohara A."/>
            <person name="Ohji S."/>
            <person name="Ichikawa N."/>
        </authorList>
    </citation>
    <scope>NUCLEOTIDE SEQUENCE [LARGE SCALE GENOMIC DNA]</scope>
    <source>
        <strain evidence="1 4">NBRC 100873</strain>
    </source>
</reference>
<protein>
    <recommendedName>
        <fullName evidence="5">Helix-turn-helix domain-containing protein</fullName>
    </recommendedName>
</protein>
<evidence type="ECO:0008006" key="5">
    <source>
        <dbReference type="Google" id="ProtNLM"/>
    </source>
</evidence>
<sequence length="45" mass="5294">MTQHHSTTIKRTFKHLSDIDRGQLQAMYRSGLYTQKEMADILRVS</sequence>
<accession>A0A1I6SQ48</accession>
<evidence type="ECO:0000313" key="4">
    <source>
        <dbReference type="Proteomes" id="UP000321773"/>
    </source>
</evidence>
<organism evidence="2 3">
    <name type="scientific">Halolactibacillus miurensis</name>
    <dbReference type="NCBI Taxonomy" id="306541"/>
    <lineage>
        <taxon>Bacteria</taxon>
        <taxon>Bacillati</taxon>
        <taxon>Bacillota</taxon>
        <taxon>Bacilli</taxon>
        <taxon>Bacillales</taxon>
        <taxon>Bacillaceae</taxon>
        <taxon>Halolactibacillus</taxon>
    </lineage>
</organism>
<proteinExistence type="predicted"/>
<dbReference type="EMBL" id="FPAI01000010">
    <property type="protein sequence ID" value="SFS79041.1"/>
    <property type="molecule type" value="Genomic_DNA"/>
</dbReference>
<keyword evidence="4" id="KW-1185">Reference proteome</keyword>
<gene>
    <name evidence="1" type="ORF">HMI01_11490</name>
    <name evidence="2" type="ORF">SAMN05421668_11015</name>
</gene>
<evidence type="ECO:0000313" key="3">
    <source>
        <dbReference type="Proteomes" id="UP000199139"/>
    </source>
</evidence>
<reference evidence="2 3" key="1">
    <citation type="submission" date="2016-10" db="EMBL/GenBank/DDBJ databases">
        <authorList>
            <person name="de Groot N.N."/>
        </authorList>
    </citation>
    <scope>NUCLEOTIDE SEQUENCE [LARGE SCALE GENOMIC DNA]</scope>
    <source>
        <strain evidence="2 3">DSM 17074</strain>
    </source>
</reference>
<dbReference type="RefSeq" id="WP_218161154.1">
    <property type="nucleotide sequence ID" value="NZ_BJWJ01000009.1"/>
</dbReference>